<comment type="caution">
    <text evidence="7">The sequence shown here is derived from an EMBL/GenBank/DDBJ whole genome shotgun (WGS) entry which is preliminary data.</text>
</comment>
<sequence length="606" mass="70698">MHKYFSQYFLNTVLLFICFTLLFPATSKAENKEDSILIKEYNKVVFFNSDTIFSNYADYGFKETVNDLYEYYEDVFAYLPLEKRKEEIRKMQQIAEKKNSPLLLKEAGLLEIFCLPEEDEAQIFHKADKLIQLSEESAKMKDACMQMRSMEAAFDLYWRRAKYARAFKQIYSMDKALQNVSDEEFPLKEAISFRIGEAYFFFKDYNKAMPYLRKAMVPSKLYIDRTNLKAINTVGIYYSLKGKIDSSDYYFRLAYNSSDKVKSRTIYDGIALTNLGYNLIKKKRYDEAIPYFRAGFAYMLDKNAYKSASDVAVGLAQCYFGKGDMRKAGQLIDSSLIYIEKSGNNDLYKSLYPLMCEYYIKTGDKAMATAYMDSTIAFNERYLNKYNSTHIMRAEQELFEAENNAQSEELRYQKEIYNERFLYGVLIIMFISLGLVVFIILYRRNRNAYRALVQKNQDWASSTATVFEKVDVPVKNIDVGKDLEDEPAAEDVMLMKEVHELIKTEKVFKELDLTLESLSKQMNVNRNYLSKAINKTTGKNFNTFINEYRIKEAIKIMSDEKSDLISIDAIALEVGFNNRISFYQSFKKITGLTPSDFRNNKVVNMN</sequence>
<evidence type="ECO:0000313" key="8">
    <source>
        <dbReference type="Proteomes" id="UP000555103"/>
    </source>
</evidence>
<dbReference type="Gene3D" id="1.25.40.10">
    <property type="entry name" value="Tetratricopeptide repeat domain"/>
    <property type="match status" value="1"/>
</dbReference>
<dbReference type="Proteomes" id="UP000555103">
    <property type="component" value="Unassembled WGS sequence"/>
</dbReference>
<feature type="signal peptide" evidence="5">
    <location>
        <begin position="1"/>
        <end position="29"/>
    </location>
</feature>
<keyword evidence="3" id="KW-0804">Transcription</keyword>
<gene>
    <name evidence="7" type="ORF">GGR21_003870</name>
</gene>
<dbReference type="RefSeq" id="WP_183308787.1">
    <property type="nucleotide sequence ID" value="NZ_JACIEP010000019.1"/>
</dbReference>
<dbReference type="PROSITE" id="PS01124">
    <property type="entry name" value="HTH_ARAC_FAMILY_2"/>
    <property type="match status" value="1"/>
</dbReference>
<keyword evidence="4" id="KW-1133">Transmembrane helix</keyword>
<evidence type="ECO:0000259" key="6">
    <source>
        <dbReference type="PROSITE" id="PS01124"/>
    </source>
</evidence>
<evidence type="ECO:0000313" key="7">
    <source>
        <dbReference type="EMBL" id="MBB4037946.1"/>
    </source>
</evidence>
<dbReference type="PANTHER" id="PTHR43280:SF29">
    <property type="entry name" value="ARAC-FAMILY TRANSCRIPTIONAL REGULATOR"/>
    <property type="match status" value="1"/>
</dbReference>
<dbReference type="InterPro" id="IPR011990">
    <property type="entry name" value="TPR-like_helical_dom_sf"/>
</dbReference>
<evidence type="ECO:0000256" key="1">
    <source>
        <dbReference type="ARBA" id="ARBA00023015"/>
    </source>
</evidence>
<evidence type="ECO:0000256" key="2">
    <source>
        <dbReference type="ARBA" id="ARBA00023125"/>
    </source>
</evidence>
<feature type="transmembrane region" description="Helical" evidence="4">
    <location>
        <begin position="421"/>
        <end position="442"/>
    </location>
</feature>
<dbReference type="InterPro" id="IPR018062">
    <property type="entry name" value="HTH_AraC-typ_CS"/>
</dbReference>
<dbReference type="InterPro" id="IPR018060">
    <property type="entry name" value="HTH_AraC"/>
</dbReference>
<feature type="chain" id="PRO_5032534554" evidence="5">
    <location>
        <begin position="30"/>
        <end position="606"/>
    </location>
</feature>
<dbReference type="Pfam" id="PF12833">
    <property type="entry name" value="HTH_18"/>
    <property type="match status" value="1"/>
</dbReference>
<protein>
    <submittedName>
        <fullName evidence="7">AraC-like DNA-binding protein/Tfp pilus assembly protein PilF</fullName>
    </submittedName>
</protein>
<evidence type="ECO:0000256" key="3">
    <source>
        <dbReference type="ARBA" id="ARBA00023163"/>
    </source>
</evidence>
<proteinExistence type="predicted"/>
<accession>A0A840CR95</accession>
<keyword evidence="4" id="KW-0812">Transmembrane</keyword>
<dbReference type="SMART" id="SM00342">
    <property type="entry name" value="HTH_ARAC"/>
    <property type="match status" value="1"/>
</dbReference>
<organism evidence="7 8">
    <name type="scientific">Dysgonomonas hofstadii</name>
    <dbReference type="NCBI Taxonomy" id="637886"/>
    <lineage>
        <taxon>Bacteria</taxon>
        <taxon>Pseudomonadati</taxon>
        <taxon>Bacteroidota</taxon>
        <taxon>Bacteroidia</taxon>
        <taxon>Bacteroidales</taxon>
        <taxon>Dysgonomonadaceae</taxon>
        <taxon>Dysgonomonas</taxon>
    </lineage>
</organism>
<dbReference type="AlphaFoldDB" id="A0A840CR95"/>
<dbReference type="SUPFAM" id="SSF48452">
    <property type="entry name" value="TPR-like"/>
    <property type="match status" value="1"/>
</dbReference>
<feature type="domain" description="HTH araC/xylS-type" evidence="6">
    <location>
        <begin position="496"/>
        <end position="600"/>
    </location>
</feature>
<keyword evidence="8" id="KW-1185">Reference proteome</keyword>
<evidence type="ECO:0000256" key="4">
    <source>
        <dbReference type="SAM" id="Phobius"/>
    </source>
</evidence>
<dbReference type="EMBL" id="JACIEP010000019">
    <property type="protein sequence ID" value="MBB4037946.1"/>
    <property type="molecule type" value="Genomic_DNA"/>
</dbReference>
<evidence type="ECO:0000256" key="5">
    <source>
        <dbReference type="SAM" id="SignalP"/>
    </source>
</evidence>
<dbReference type="PROSITE" id="PS00041">
    <property type="entry name" value="HTH_ARAC_FAMILY_1"/>
    <property type="match status" value="1"/>
</dbReference>
<keyword evidence="4" id="KW-0472">Membrane</keyword>
<dbReference type="SUPFAM" id="SSF46689">
    <property type="entry name" value="Homeodomain-like"/>
    <property type="match status" value="1"/>
</dbReference>
<keyword evidence="5" id="KW-0732">Signal</keyword>
<dbReference type="GO" id="GO:0043565">
    <property type="term" value="F:sequence-specific DNA binding"/>
    <property type="evidence" value="ECO:0007669"/>
    <property type="project" value="InterPro"/>
</dbReference>
<dbReference type="Pfam" id="PF13181">
    <property type="entry name" value="TPR_8"/>
    <property type="match status" value="2"/>
</dbReference>
<dbReference type="InterPro" id="IPR009057">
    <property type="entry name" value="Homeodomain-like_sf"/>
</dbReference>
<keyword evidence="2 7" id="KW-0238">DNA-binding</keyword>
<dbReference type="GO" id="GO:0003700">
    <property type="term" value="F:DNA-binding transcription factor activity"/>
    <property type="evidence" value="ECO:0007669"/>
    <property type="project" value="InterPro"/>
</dbReference>
<keyword evidence="1" id="KW-0805">Transcription regulation</keyword>
<dbReference type="InterPro" id="IPR019734">
    <property type="entry name" value="TPR_rpt"/>
</dbReference>
<dbReference type="PANTHER" id="PTHR43280">
    <property type="entry name" value="ARAC-FAMILY TRANSCRIPTIONAL REGULATOR"/>
    <property type="match status" value="1"/>
</dbReference>
<reference evidence="7 8" key="1">
    <citation type="submission" date="2020-08" db="EMBL/GenBank/DDBJ databases">
        <title>Genomic Encyclopedia of Type Strains, Phase IV (KMG-IV): sequencing the most valuable type-strain genomes for metagenomic binning, comparative biology and taxonomic classification.</title>
        <authorList>
            <person name="Goeker M."/>
        </authorList>
    </citation>
    <scope>NUCLEOTIDE SEQUENCE [LARGE SCALE GENOMIC DNA]</scope>
    <source>
        <strain evidence="7 8">DSM 104969</strain>
    </source>
</reference>
<name>A0A840CR95_9BACT</name>
<dbReference type="Gene3D" id="1.10.10.60">
    <property type="entry name" value="Homeodomain-like"/>
    <property type="match status" value="2"/>
</dbReference>